<dbReference type="PRINTS" id="PR01438">
    <property type="entry name" value="UNVRSLSTRESS"/>
</dbReference>
<dbReference type="InterPro" id="IPR006015">
    <property type="entry name" value="Universal_stress_UspA"/>
</dbReference>
<dbReference type="InterPro" id="IPR006016">
    <property type="entry name" value="UspA"/>
</dbReference>
<comment type="caution">
    <text evidence="3">The sequence shown here is derived from an EMBL/GenBank/DDBJ whole genome shotgun (WGS) entry which is preliminary data.</text>
</comment>
<dbReference type="Gene3D" id="3.40.50.620">
    <property type="entry name" value="HUPs"/>
    <property type="match status" value="1"/>
</dbReference>
<accession>A0ABT5SZX8</accession>
<comment type="similarity">
    <text evidence="1">Belongs to the universal stress protein A family.</text>
</comment>
<dbReference type="SUPFAM" id="SSF52402">
    <property type="entry name" value="Adenine nucleotide alpha hydrolases-like"/>
    <property type="match status" value="1"/>
</dbReference>
<dbReference type="InterPro" id="IPR014729">
    <property type="entry name" value="Rossmann-like_a/b/a_fold"/>
</dbReference>
<evidence type="ECO:0000313" key="4">
    <source>
        <dbReference type="Proteomes" id="UP001300763"/>
    </source>
</evidence>
<sequence length="182" mass="18993">MDEKAAPPRGGEDPRDRIELVRARGVALVVAGFDGSDEAAEAVRWAASLARLTGGALRVVWAWKLRDVWDAAVADQETGSPHLAEMEAVARRRLTEVVAELVGDEVPDVDLVLSQGPDAAGILLHAARGADVLVVGSRGRGRASTALLGSVSARCVREAVCPVLVIPHRLAPPPAAPPGTDP</sequence>
<dbReference type="Proteomes" id="UP001300763">
    <property type="component" value="Unassembled WGS sequence"/>
</dbReference>
<feature type="domain" description="UspA" evidence="2">
    <location>
        <begin position="29"/>
        <end position="167"/>
    </location>
</feature>
<protein>
    <submittedName>
        <fullName evidence="3">Universal stress protein</fullName>
    </submittedName>
</protein>
<proteinExistence type="inferred from homology"/>
<evidence type="ECO:0000256" key="1">
    <source>
        <dbReference type="ARBA" id="ARBA00008791"/>
    </source>
</evidence>
<keyword evidence="4" id="KW-1185">Reference proteome</keyword>
<dbReference type="CDD" id="cd00293">
    <property type="entry name" value="USP-like"/>
    <property type="match status" value="1"/>
</dbReference>
<evidence type="ECO:0000313" key="3">
    <source>
        <dbReference type="EMBL" id="MDD7968425.1"/>
    </source>
</evidence>
<dbReference type="PANTHER" id="PTHR31964:SF113">
    <property type="entry name" value="USPA DOMAIN-CONTAINING PROTEIN"/>
    <property type="match status" value="1"/>
</dbReference>
<dbReference type="RefSeq" id="WP_274202956.1">
    <property type="nucleotide sequence ID" value="NZ_JAQZAO010000012.1"/>
</dbReference>
<dbReference type="PANTHER" id="PTHR31964">
    <property type="entry name" value="ADENINE NUCLEOTIDE ALPHA HYDROLASES-LIKE SUPERFAMILY PROTEIN"/>
    <property type="match status" value="1"/>
</dbReference>
<reference evidence="3 4" key="1">
    <citation type="submission" date="2023-02" db="EMBL/GenBank/DDBJ databases">
        <title>Genome sequencing required for Actinomycetospora new species description.</title>
        <authorList>
            <person name="Saimee Y."/>
            <person name="Duangmal K."/>
        </authorList>
    </citation>
    <scope>NUCLEOTIDE SEQUENCE [LARGE SCALE GENOMIC DNA]</scope>
    <source>
        <strain evidence="3 4">DW7H6</strain>
    </source>
</reference>
<dbReference type="Pfam" id="PF00582">
    <property type="entry name" value="Usp"/>
    <property type="match status" value="1"/>
</dbReference>
<gene>
    <name evidence="3" type="ORF">PGB27_24040</name>
</gene>
<organism evidence="3 4">
    <name type="scientific">Actinomycetospora lemnae</name>
    <dbReference type="NCBI Taxonomy" id="3019891"/>
    <lineage>
        <taxon>Bacteria</taxon>
        <taxon>Bacillati</taxon>
        <taxon>Actinomycetota</taxon>
        <taxon>Actinomycetes</taxon>
        <taxon>Pseudonocardiales</taxon>
        <taxon>Pseudonocardiaceae</taxon>
        <taxon>Actinomycetospora</taxon>
    </lineage>
</organism>
<dbReference type="EMBL" id="JAQZAO010000012">
    <property type="protein sequence ID" value="MDD7968425.1"/>
    <property type="molecule type" value="Genomic_DNA"/>
</dbReference>
<name>A0ABT5SZX8_9PSEU</name>
<evidence type="ECO:0000259" key="2">
    <source>
        <dbReference type="Pfam" id="PF00582"/>
    </source>
</evidence>